<dbReference type="SUPFAM" id="SSF55874">
    <property type="entry name" value="ATPase domain of HSP90 chaperone/DNA topoisomerase II/histidine kinase"/>
    <property type="match status" value="1"/>
</dbReference>
<evidence type="ECO:0000256" key="12">
    <source>
        <dbReference type="SAM" id="Phobius"/>
    </source>
</evidence>
<dbReference type="Pfam" id="PF07494">
    <property type="entry name" value="Reg_prop"/>
    <property type="match status" value="8"/>
</dbReference>
<dbReference type="InterPro" id="IPR013783">
    <property type="entry name" value="Ig-like_fold"/>
</dbReference>
<dbReference type="SUPFAM" id="SSF47384">
    <property type="entry name" value="Homodimeric domain of signal transducing histidine kinase"/>
    <property type="match status" value="1"/>
</dbReference>
<dbReference type="Gene3D" id="3.40.50.2300">
    <property type="match status" value="1"/>
</dbReference>
<keyword evidence="17" id="KW-1185">Reference proteome</keyword>
<evidence type="ECO:0000256" key="9">
    <source>
        <dbReference type="ARBA" id="ARBA00023015"/>
    </source>
</evidence>
<dbReference type="FunFam" id="1.10.10.60:FF:000284">
    <property type="entry name" value="Two-component system sensor histidine kinase/response regulator"/>
    <property type="match status" value="1"/>
</dbReference>
<keyword evidence="9" id="KW-0805">Transcription regulation</keyword>
<evidence type="ECO:0000313" key="17">
    <source>
        <dbReference type="Proteomes" id="UP000004690"/>
    </source>
</evidence>
<keyword evidence="3 11" id="KW-0597">Phosphoprotein</keyword>
<dbReference type="Pfam" id="PF00072">
    <property type="entry name" value="Response_reg"/>
    <property type="match status" value="1"/>
</dbReference>
<keyword evidence="12" id="KW-0812">Transmembrane</keyword>
<dbReference type="CDD" id="cd00082">
    <property type="entry name" value="HisKA"/>
    <property type="match status" value="1"/>
</dbReference>
<dbReference type="InterPro" id="IPR009057">
    <property type="entry name" value="Homeodomain-like_sf"/>
</dbReference>
<dbReference type="InterPro" id="IPR003661">
    <property type="entry name" value="HisK_dim/P_dom"/>
</dbReference>
<feature type="modified residue" description="4-aspartylphosphate" evidence="11">
    <location>
        <position position="1206"/>
    </location>
</feature>
<keyword evidence="6 16" id="KW-0418">Kinase</keyword>
<protein>
    <recommendedName>
        <fullName evidence="2">histidine kinase</fullName>
        <ecNumber evidence="2">2.7.13.3</ecNumber>
    </recommendedName>
</protein>
<dbReference type="STRING" id="926559.JoomaDRAFT_3833"/>
<dbReference type="Gene3D" id="2.60.40.10">
    <property type="entry name" value="Immunoglobulins"/>
    <property type="match status" value="1"/>
</dbReference>
<evidence type="ECO:0000256" key="5">
    <source>
        <dbReference type="ARBA" id="ARBA00022741"/>
    </source>
</evidence>
<dbReference type="Gene3D" id="1.10.10.60">
    <property type="entry name" value="Homeodomain-like"/>
    <property type="match status" value="2"/>
</dbReference>
<evidence type="ECO:0000256" key="2">
    <source>
        <dbReference type="ARBA" id="ARBA00012438"/>
    </source>
</evidence>
<keyword evidence="4" id="KW-0808">Transferase</keyword>
<evidence type="ECO:0000256" key="3">
    <source>
        <dbReference type="ARBA" id="ARBA00022553"/>
    </source>
</evidence>
<feature type="transmembrane region" description="Helical" evidence="12">
    <location>
        <begin position="7"/>
        <end position="23"/>
    </location>
</feature>
<dbReference type="SMART" id="SM00387">
    <property type="entry name" value="HATPase_c"/>
    <property type="match status" value="1"/>
</dbReference>
<dbReference type="Pfam" id="PF02518">
    <property type="entry name" value="HATPase_c"/>
    <property type="match status" value="1"/>
</dbReference>
<dbReference type="Gene3D" id="3.30.565.10">
    <property type="entry name" value="Histidine kinase-like ATPase, C-terminal domain"/>
    <property type="match status" value="1"/>
</dbReference>
<dbReference type="Gene3D" id="2.130.10.10">
    <property type="entry name" value="YVTN repeat-like/Quinoprotein amine dehydrogenase"/>
    <property type="match status" value="4"/>
</dbReference>
<evidence type="ECO:0000313" key="16">
    <source>
        <dbReference type="EMBL" id="EIJ40763.1"/>
    </source>
</evidence>
<keyword evidence="12" id="KW-1133">Transmembrane helix</keyword>
<gene>
    <name evidence="16" type="ORF">JoomaDRAFT_3833</name>
</gene>
<dbReference type="PROSITE" id="PS50110">
    <property type="entry name" value="RESPONSE_REGULATORY"/>
    <property type="match status" value="1"/>
</dbReference>
<reference evidence="16 17" key="1">
    <citation type="submission" date="2012-02" db="EMBL/GenBank/DDBJ databases">
        <title>Improved High-Quality Draft genome of Joostella marina DSM 19592.</title>
        <authorList>
            <consortium name="US DOE Joint Genome Institute (JGI-PGF)"/>
            <person name="Lucas S."/>
            <person name="Copeland A."/>
            <person name="Lapidus A."/>
            <person name="Bruce D."/>
            <person name="Goodwin L."/>
            <person name="Pitluck S."/>
            <person name="Peters L."/>
            <person name="Chertkov O."/>
            <person name="Ovchinnikova G."/>
            <person name="Kyrpides N."/>
            <person name="Mavromatis K."/>
            <person name="Detter J.C."/>
            <person name="Han C."/>
            <person name="Land M."/>
            <person name="Hauser L."/>
            <person name="Markowitz V."/>
            <person name="Cheng J.-F."/>
            <person name="Hugenholtz P."/>
            <person name="Woyke T."/>
            <person name="Wu D."/>
            <person name="Tindall B."/>
            <person name="Brambilla E."/>
            <person name="Klenk H.-P."/>
            <person name="Eisen J.A."/>
        </authorList>
    </citation>
    <scope>NUCLEOTIDE SEQUENCE [LARGE SCALE GENOMIC DNA]</scope>
    <source>
        <strain evidence="16 17">DSM 19592</strain>
    </source>
</reference>
<dbReference type="InterPro" id="IPR011110">
    <property type="entry name" value="Reg_prop"/>
</dbReference>
<dbReference type="Pfam" id="PF00512">
    <property type="entry name" value="HisKA"/>
    <property type="match status" value="1"/>
</dbReference>
<dbReference type="SMART" id="SM00388">
    <property type="entry name" value="HisKA"/>
    <property type="match status" value="1"/>
</dbReference>
<dbReference type="InterPro" id="IPR011123">
    <property type="entry name" value="Y_Y_Y"/>
</dbReference>
<evidence type="ECO:0000256" key="7">
    <source>
        <dbReference type="ARBA" id="ARBA00022840"/>
    </source>
</evidence>
<keyword evidence="8" id="KW-0902">Two-component regulatory system</keyword>
<dbReference type="HOGENOM" id="CLU_000445_28_1_10"/>
<keyword evidence="10" id="KW-0804">Transcription</keyword>
<dbReference type="PROSITE" id="PS01124">
    <property type="entry name" value="HTH_ARAC_FAMILY_2"/>
    <property type="match status" value="1"/>
</dbReference>
<organism evidence="16 17">
    <name type="scientific">Galbibacter orientalis DSM 19592</name>
    <dbReference type="NCBI Taxonomy" id="926559"/>
    <lineage>
        <taxon>Bacteria</taxon>
        <taxon>Pseudomonadati</taxon>
        <taxon>Bacteroidota</taxon>
        <taxon>Flavobacteriia</taxon>
        <taxon>Flavobacteriales</taxon>
        <taxon>Flavobacteriaceae</taxon>
        <taxon>Galbibacter</taxon>
    </lineage>
</organism>
<dbReference type="OrthoDB" id="358279at2"/>
<dbReference type="SMART" id="SM00342">
    <property type="entry name" value="HTH_ARAC"/>
    <property type="match status" value="1"/>
</dbReference>
<evidence type="ECO:0000259" key="14">
    <source>
        <dbReference type="PROSITE" id="PS50109"/>
    </source>
</evidence>
<dbReference type="GO" id="GO:0003700">
    <property type="term" value="F:DNA-binding transcription factor activity"/>
    <property type="evidence" value="ECO:0007669"/>
    <property type="project" value="InterPro"/>
</dbReference>
<dbReference type="InterPro" id="IPR001789">
    <property type="entry name" value="Sig_transdc_resp-reg_receiver"/>
</dbReference>
<dbReference type="SMART" id="SM00448">
    <property type="entry name" value="REC"/>
    <property type="match status" value="1"/>
</dbReference>
<dbReference type="FunFam" id="3.30.565.10:FF:000037">
    <property type="entry name" value="Hybrid sensor histidine kinase/response regulator"/>
    <property type="match status" value="1"/>
</dbReference>
<dbReference type="InterPro" id="IPR003594">
    <property type="entry name" value="HATPase_dom"/>
</dbReference>
<comment type="catalytic activity">
    <reaction evidence="1">
        <text>ATP + protein L-histidine = ADP + protein N-phospho-L-histidine.</text>
        <dbReference type="EC" id="2.7.13.3"/>
    </reaction>
</comment>
<dbReference type="PRINTS" id="PR00344">
    <property type="entry name" value="BCTRLSENSOR"/>
</dbReference>
<dbReference type="eggNOG" id="COG3292">
    <property type="taxonomic scope" value="Bacteria"/>
</dbReference>
<dbReference type="InterPro" id="IPR036890">
    <property type="entry name" value="HATPase_C_sf"/>
</dbReference>
<evidence type="ECO:0000256" key="1">
    <source>
        <dbReference type="ARBA" id="ARBA00000085"/>
    </source>
</evidence>
<dbReference type="Gene3D" id="1.10.287.130">
    <property type="match status" value="1"/>
</dbReference>
<dbReference type="SUPFAM" id="SSF46689">
    <property type="entry name" value="Homeodomain-like"/>
    <property type="match status" value="1"/>
</dbReference>
<dbReference type="PANTHER" id="PTHR43547">
    <property type="entry name" value="TWO-COMPONENT HISTIDINE KINASE"/>
    <property type="match status" value="1"/>
</dbReference>
<name>I3CAX0_9FLAO</name>
<keyword evidence="7" id="KW-0067">ATP-binding</keyword>
<evidence type="ECO:0000256" key="4">
    <source>
        <dbReference type="ARBA" id="ARBA00022679"/>
    </source>
</evidence>
<dbReference type="EMBL" id="JH651379">
    <property type="protein sequence ID" value="EIJ40763.1"/>
    <property type="molecule type" value="Genomic_DNA"/>
</dbReference>
<proteinExistence type="predicted"/>
<dbReference type="FunFam" id="2.60.40.10:FF:000791">
    <property type="entry name" value="Two-component system sensor histidine kinase/response regulator"/>
    <property type="match status" value="1"/>
</dbReference>
<dbReference type="PANTHER" id="PTHR43547:SF2">
    <property type="entry name" value="HYBRID SIGNAL TRANSDUCTION HISTIDINE KINASE C"/>
    <property type="match status" value="1"/>
</dbReference>
<feature type="domain" description="Histidine kinase" evidence="14">
    <location>
        <begin position="877"/>
        <end position="1107"/>
    </location>
</feature>
<dbReference type="InterPro" id="IPR011006">
    <property type="entry name" value="CheY-like_superfamily"/>
</dbReference>
<dbReference type="GO" id="GO:0005524">
    <property type="term" value="F:ATP binding"/>
    <property type="evidence" value="ECO:0007669"/>
    <property type="project" value="UniProtKB-KW"/>
</dbReference>
<dbReference type="CDD" id="cd00075">
    <property type="entry name" value="HATPase"/>
    <property type="match status" value="1"/>
</dbReference>
<dbReference type="PROSITE" id="PS50109">
    <property type="entry name" value="HIS_KIN"/>
    <property type="match status" value="1"/>
</dbReference>
<keyword evidence="12" id="KW-0472">Membrane</keyword>
<evidence type="ECO:0000259" key="15">
    <source>
        <dbReference type="PROSITE" id="PS50110"/>
    </source>
</evidence>
<dbReference type="RefSeq" id="WP_008615314.1">
    <property type="nucleotide sequence ID" value="NZ_JH651379.1"/>
</dbReference>
<dbReference type="FunFam" id="1.10.287.130:FF:000045">
    <property type="entry name" value="Two-component system sensor histidine kinase/response regulator"/>
    <property type="match status" value="1"/>
</dbReference>
<dbReference type="eggNOG" id="COG5002">
    <property type="taxonomic scope" value="Bacteria"/>
</dbReference>
<evidence type="ECO:0000259" key="13">
    <source>
        <dbReference type="PROSITE" id="PS01124"/>
    </source>
</evidence>
<dbReference type="GO" id="GO:0043565">
    <property type="term" value="F:sequence-specific DNA binding"/>
    <property type="evidence" value="ECO:0007669"/>
    <property type="project" value="InterPro"/>
</dbReference>
<feature type="transmembrane region" description="Helical" evidence="12">
    <location>
        <begin position="824"/>
        <end position="843"/>
    </location>
</feature>
<dbReference type="InterPro" id="IPR036097">
    <property type="entry name" value="HisK_dim/P_sf"/>
</dbReference>
<feature type="domain" description="HTH araC/xylS-type" evidence="13">
    <location>
        <begin position="1305"/>
        <end position="1404"/>
    </location>
</feature>
<accession>I3CAX0</accession>
<evidence type="ECO:0000256" key="11">
    <source>
        <dbReference type="PROSITE-ProRule" id="PRU00169"/>
    </source>
</evidence>
<dbReference type="InterPro" id="IPR004358">
    <property type="entry name" value="Sig_transdc_His_kin-like_C"/>
</dbReference>
<evidence type="ECO:0000256" key="10">
    <source>
        <dbReference type="ARBA" id="ARBA00023163"/>
    </source>
</evidence>
<dbReference type="GO" id="GO:0000155">
    <property type="term" value="F:phosphorelay sensor kinase activity"/>
    <property type="evidence" value="ECO:0007669"/>
    <property type="project" value="InterPro"/>
</dbReference>
<dbReference type="InterPro" id="IPR015943">
    <property type="entry name" value="WD40/YVTN_repeat-like_dom_sf"/>
</dbReference>
<dbReference type="InterPro" id="IPR011047">
    <property type="entry name" value="Quinoprotein_ADH-like_sf"/>
</dbReference>
<evidence type="ECO:0000256" key="6">
    <source>
        <dbReference type="ARBA" id="ARBA00022777"/>
    </source>
</evidence>
<keyword evidence="5" id="KW-0547">Nucleotide-binding</keyword>
<feature type="domain" description="Response regulatory" evidence="15">
    <location>
        <begin position="1158"/>
        <end position="1273"/>
    </location>
</feature>
<dbReference type="SUPFAM" id="SSF63829">
    <property type="entry name" value="Calcium-dependent phosphotriesterase"/>
    <property type="match status" value="2"/>
</dbReference>
<dbReference type="Pfam" id="PF07495">
    <property type="entry name" value="Y_Y_Y"/>
    <property type="match status" value="1"/>
</dbReference>
<dbReference type="SUPFAM" id="SSF50998">
    <property type="entry name" value="Quinoprotein alcohol dehydrogenase-like"/>
    <property type="match status" value="1"/>
</dbReference>
<dbReference type="eggNOG" id="COG0745">
    <property type="taxonomic scope" value="Bacteria"/>
</dbReference>
<dbReference type="InterPro" id="IPR018060">
    <property type="entry name" value="HTH_AraC"/>
</dbReference>
<evidence type="ECO:0000256" key="8">
    <source>
        <dbReference type="ARBA" id="ARBA00023012"/>
    </source>
</evidence>
<sequence>MNFLKPTIYYIFSAILFIGVIPICNGQKQNYFEHITTAEGLSQNDVNSIYQDIYGYMWFGTHDGLDKYDGYDFHVFKPDPNNDKSINSNLIFSITGDKKGNLWIGTTGNGLSYLNRDTGNFLNFEHDEENTNSLSNNYVSKVLLSSKDKLWIGTNEGINMLNLQDSIASNNFLRYNLDHDPTKLGAEINTIVEIYEDAKGDIWVGATYGLYMLTRDNNNEAYFKYMNGTFNLPHVNTPSITQDLNGNYYIGTAVGLFFINVHEENPTAKLIHEGYYNELIVDKQNNIWAGTNNGLVLIENKGNTPKLVEKYIYNPRNEFSLTKNIVKSLFVDDTGIIWIGTNGGGVNKFDPNRKKFIHVKKTVDSQSLSYDKIRSMYQDSNGTVWIGTEGGGLNMQVSERQNKNQVRFMKYTTIQRAFVISEVDYLGKKELWIGSEGYPNLYKLNMELKRPIQEKDFKPSKDFKKSVFSIAQDSDKNIWVGTYSGGVYRYKLNSQMTNYDIDNFSYKKGDSKSLSNNIIRNILEDNKGNIWFATGNGLSVLSKKERNSKNPAFKKYKNIKGDSTSLSHNYILSLYEDNNNTMWVGTFGGGLNKVIYDENSKEISFKVYSENSGLPNNVIKGIIEDNSGNLWISTNQGLSMFNPKTEVFTNYDVNDGLQSNEFQELACLKKEDGQLLFGGVNGYNAFYPSEIEDNKIPSKTVITNLLINNNVVEVGERIGNNTVLSQPIENTSAVKLNYNQNSFSFEFAALHYAAPQKNKFEYKLEGFDEDWMQTTASKRFATYTNIEPGLYTFKVKSSNNDGVWDSRPSVLLIEIVPPFWKTDIAYFIYFLLIIVILVLFWRYTVINASKKHQLELDQMEKEQAEELQRLKLEFFTNISHEFRTPLTLIKGPLEYLQKKGENLSWETLQEQFGLMNKNTDSLLRLVNQLLDFRKITQGKMRLVVRNTDIISFIKEVAEPFQFLAQKKRIDFKIKTNDTALKAWFDHDALEKIINNLLSNAFKFTPDEGKIRIKIKTINQIKISSESKKMDFIEIEVRNSGQGISKEKLNNIFERFYVDGDKKDRNPEGMGIGLSFVKNLVKLHEGEVTVTSKENKGTKFQILLPKDKEAYINIPEITCKETSDSDYFVRTSESESFAIDINDDLVDANLSRTRSKLPVLLVVDDNKDIRTFIKQALKDDYFIYEAENGQEGLELAKKYSPNIILTDLLMPIMDGIELCEKLKTNPATSHIPIIMITAKASQESEVEGLKNGADDYIRKPFDMDALQIKILNTVKQRELLRKRFNREIHLQPNEVTVTSTDEKFLNQAMEIVEKHMMNTDFNVEMLVKEMGYSRSNLYLKFKELTGLTSSEFIRNIRLKRAVQLLESSDLTVKEVMYRTGFNTASYFSKCFKKQFGVIPSEYVVQKEVKLEK</sequence>
<dbReference type="SUPFAM" id="SSF52172">
    <property type="entry name" value="CheY-like"/>
    <property type="match status" value="1"/>
</dbReference>
<dbReference type="EC" id="2.7.13.3" evidence="2"/>
<dbReference type="Pfam" id="PF12833">
    <property type="entry name" value="HTH_18"/>
    <property type="match status" value="1"/>
</dbReference>
<dbReference type="InterPro" id="IPR005467">
    <property type="entry name" value="His_kinase_dom"/>
</dbReference>
<dbReference type="Proteomes" id="UP000004690">
    <property type="component" value="Unassembled WGS sequence"/>
</dbReference>